<comment type="similarity">
    <text evidence="1">Belongs to the GSP E family.</text>
</comment>
<evidence type="ECO:0000313" key="5">
    <source>
        <dbReference type="EMBL" id="MBB4010806.1"/>
    </source>
</evidence>
<dbReference type="EMBL" id="JACIET010000001">
    <property type="protein sequence ID" value="MBB4010806.1"/>
    <property type="molecule type" value="Genomic_DNA"/>
</dbReference>
<dbReference type="Pfam" id="PF00437">
    <property type="entry name" value="T2SSE"/>
    <property type="match status" value="1"/>
</dbReference>
<evidence type="ECO:0000256" key="3">
    <source>
        <dbReference type="ARBA" id="ARBA00022840"/>
    </source>
</evidence>
<dbReference type="GO" id="GO:0005886">
    <property type="term" value="C:plasma membrane"/>
    <property type="evidence" value="ECO:0007669"/>
    <property type="project" value="TreeGrafter"/>
</dbReference>
<accession>A0A840BIQ8</accession>
<dbReference type="Proteomes" id="UP000561045">
    <property type="component" value="Unassembled WGS sequence"/>
</dbReference>
<proteinExistence type="inferred from homology"/>
<keyword evidence="6" id="KW-1185">Reference proteome</keyword>
<dbReference type="InterPro" id="IPR027417">
    <property type="entry name" value="P-loop_NTPase"/>
</dbReference>
<reference evidence="5 6" key="1">
    <citation type="submission" date="2020-08" db="EMBL/GenBank/DDBJ databases">
        <title>Genomic Encyclopedia of Type Strains, Phase IV (KMG-IV): sequencing the most valuable type-strain genomes for metagenomic binning, comparative biology and taxonomic classification.</title>
        <authorList>
            <person name="Goeker M."/>
        </authorList>
    </citation>
    <scope>NUCLEOTIDE SEQUENCE [LARGE SCALE GENOMIC DNA]</scope>
    <source>
        <strain evidence="5 6">DSM 106739</strain>
    </source>
</reference>
<dbReference type="PROSITE" id="PS00662">
    <property type="entry name" value="T2SP_E"/>
    <property type="match status" value="1"/>
</dbReference>
<sequence length="563" mass="61999">MTSALTLDLVQRLRSENAGNTVVLPQLIQDALGIGPISYLHEVSRLFGIKSAHLPELEHMTPRFDLLPFAECYERNCLVMDDPKDVLHQMAANMPVVVLTDPFSAEMRNWIANRLHRRHLVAIAHPDDMRVFLAKHERKHRAMDQVEVGDDSVGVDEGSTTISLASLAGDTRPVVKLVNSTLYDALKNKASDIHFESTVTGIQIKYRIDGVLLAGGQAGGVQIAEQVISRLKVLAELDISERRIPQDGRFKVVISGREVDFRVSIMPSIHGEDAVLRVLDKQGADDAWKTLRLDILGLDTDTIAQIRSLAAEPYGLLLVTGPTGSGKSTTLYATLSEINSGEEKIITIEDPVEYQLPGILQIPVNDKKGLTFARGLRSILRHDPDKILVGEIRDAETATIAIQAAQTGHLVFASVHANNAFSVMDRFMNMGIDRHSFTDALIGVVAQRLIRRVCPHCVQTDAPSEEMLRANGIPPERVANWRFRKGKGCEQCRGTGYLGRKAIAEVLRTNDEIRQVLSSNRPIGDLRAAAARAGFAPLRRIAMRSVARGETTLEEINRVTVVG</sequence>
<organism evidence="5 6">
    <name type="scientific">Niveibacterium umoris</name>
    <dbReference type="NCBI Taxonomy" id="1193620"/>
    <lineage>
        <taxon>Bacteria</taxon>
        <taxon>Pseudomonadati</taxon>
        <taxon>Pseudomonadota</taxon>
        <taxon>Betaproteobacteria</taxon>
        <taxon>Rhodocyclales</taxon>
        <taxon>Rhodocyclaceae</taxon>
        <taxon>Niveibacterium</taxon>
    </lineage>
</organism>
<evidence type="ECO:0000256" key="1">
    <source>
        <dbReference type="ARBA" id="ARBA00006611"/>
    </source>
</evidence>
<comment type="caution">
    <text evidence="5">The sequence shown here is derived from an EMBL/GenBank/DDBJ whole genome shotgun (WGS) entry which is preliminary data.</text>
</comment>
<dbReference type="RefSeq" id="WP_183630755.1">
    <property type="nucleotide sequence ID" value="NZ_BAABLE010000011.1"/>
</dbReference>
<keyword evidence="2" id="KW-0547">Nucleotide-binding</keyword>
<dbReference type="CDD" id="cd01129">
    <property type="entry name" value="PulE-GspE-like"/>
    <property type="match status" value="1"/>
</dbReference>
<dbReference type="PANTHER" id="PTHR30258:SF1">
    <property type="entry name" value="PROTEIN TRANSPORT PROTEIN HOFB HOMOLOG"/>
    <property type="match status" value="1"/>
</dbReference>
<protein>
    <submittedName>
        <fullName evidence="5">General secretion pathway protein E</fullName>
    </submittedName>
</protein>
<dbReference type="Gene3D" id="3.40.50.300">
    <property type="entry name" value="P-loop containing nucleotide triphosphate hydrolases"/>
    <property type="match status" value="1"/>
</dbReference>
<name>A0A840BIQ8_9RHOO</name>
<dbReference type="SUPFAM" id="SSF52540">
    <property type="entry name" value="P-loop containing nucleoside triphosphate hydrolases"/>
    <property type="match status" value="1"/>
</dbReference>
<dbReference type="AlphaFoldDB" id="A0A840BIQ8"/>
<evidence type="ECO:0000259" key="4">
    <source>
        <dbReference type="PROSITE" id="PS00662"/>
    </source>
</evidence>
<dbReference type="GO" id="GO:0016887">
    <property type="term" value="F:ATP hydrolysis activity"/>
    <property type="evidence" value="ECO:0007669"/>
    <property type="project" value="TreeGrafter"/>
</dbReference>
<dbReference type="InterPro" id="IPR001482">
    <property type="entry name" value="T2SS/T4SS_dom"/>
</dbReference>
<dbReference type="GO" id="GO:0005524">
    <property type="term" value="F:ATP binding"/>
    <property type="evidence" value="ECO:0007669"/>
    <property type="project" value="UniProtKB-KW"/>
</dbReference>
<dbReference type="PANTHER" id="PTHR30258">
    <property type="entry name" value="TYPE II SECRETION SYSTEM PROTEIN GSPE-RELATED"/>
    <property type="match status" value="1"/>
</dbReference>
<feature type="domain" description="Bacterial type II secretion system protein E" evidence="4">
    <location>
        <begin position="380"/>
        <end position="394"/>
    </location>
</feature>
<evidence type="ECO:0000256" key="2">
    <source>
        <dbReference type="ARBA" id="ARBA00022741"/>
    </source>
</evidence>
<keyword evidence="3" id="KW-0067">ATP-binding</keyword>
<dbReference type="Gene3D" id="3.30.450.90">
    <property type="match status" value="1"/>
</dbReference>
<evidence type="ECO:0000313" key="6">
    <source>
        <dbReference type="Proteomes" id="UP000561045"/>
    </source>
</evidence>
<gene>
    <name evidence="5" type="ORF">GGR36_000114</name>
</gene>